<feature type="domain" description="O-acyltransferase WSD1 C-terminal" evidence="1">
    <location>
        <begin position="15"/>
        <end position="97"/>
    </location>
</feature>
<accession>S8CLJ3</accession>
<dbReference type="Proteomes" id="UP000015453">
    <property type="component" value="Unassembled WGS sequence"/>
</dbReference>
<dbReference type="InterPro" id="IPR009721">
    <property type="entry name" value="O-acyltransferase_WSD1_C"/>
</dbReference>
<reference evidence="2 3" key="1">
    <citation type="journal article" date="2013" name="BMC Genomics">
        <title>The miniature genome of a carnivorous plant Genlisea aurea contains a low number of genes and short non-coding sequences.</title>
        <authorList>
            <person name="Leushkin E.V."/>
            <person name="Sutormin R.A."/>
            <person name="Nabieva E.R."/>
            <person name="Penin A.A."/>
            <person name="Kondrashov A.S."/>
            <person name="Logacheva M.D."/>
        </authorList>
    </citation>
    <scope>NUCLEOTIDE SEQUENCE [LARGE SCALE GENOMIC DNA]</scope>
</reference>
<comment type="caution">
    <text evidence="2">The sequence shown here is derived from an EMBL/GenBank/DDBJ whole genome shotgun (WGS) entry which is preliminary data.</text>
</comment>
<dbReference type="AlphaFoldDB" id="S8CLJ3"/>
<keyword evidence="3" id="KW-1185">Reference proteome</keyword>
<dbReference type="EMBL" id="AUSU01004112">
    <property type="protein sequence ID" value="EPS65646.1"/>
    <property type="molecule type" value="Genomic_DNA"/>
</dbReference>
<dbReference type="GO" id="GO:0019432">
    <property type="term" value="P:triglyceride biosynthetic process"/>
    <property type="evidence" value="ECO:0007669"/>
    <property type="project" value="TreeGrafter"/>
</dbReference>
<dbReference type="Pfam" id="PF06974">
    <property type="entry name" value="WS_DGAT_C"/>
    <property type="match status" value="1"/>
</dbReference>
<evidence type="ECO:0000313" key="3">
    <source>
        <dbReference type="Proteomes" id="UP000015453"/>
    </source>
</evidence>
<dbReference type="InterPro" id="IPR045034">
    <property type="entry name" value="O-acyltransferase_WSD1-like"/>
</dbReference>
<sequence length="98" mass="11062">DISKLIMNSNSETRWGNQIGTILLPIFYHDVNSDPIQFVRRAKAMIDKKKLSLEAPVTYKFAHFLVSRFGPKVSGDLNYKVVCSTTFTLSNIVGPKDK</sequence>
<dbReference type="GO" id="GO:0005886">
    <property type="term" value="C:plasma membrane"/>
    <property type="evidence" value="ECO:0007669"/>
    <property type="project" value="TreeGrafter"/>
</dbReference>
<dbReference type="GO" id="GO:0008374">
    <property type="term" value="F:O-acyltransferase activity"/>
    <property type="evidence" value="ECO:0007669"/>
    <property type="project" value="InterPro"/>
</dbReference>
<organism evidence="2 3">
    <name type="scientific">Genlisea aurea</name>
    <dbReference type="NCBI Taxonomy" id="192259"/>
    <lineage>
        <taxon>Eukaryota</taxon>
        <taxon>Viridiplantae</taxon>
        <taxon>Streptophyta</taxon>
        <taxon>Embryophyta</taxon>
        <taxon>Tracheophyta</taxon>
        <taxon>Spermatophyta</taxon>
        <taxon>Magnoliopsida</taxon>
        <taxon>eudicotyledons</taxon>
        <taxon>Gunneridae</taxon>
        <taxon>Pentapetalae</taxon>
        <taxon>asterids</taxon>
        <taxon>lamiids</taxon>
        <taxon>Lamiales</taxon>
        <taxon>Lentibulariaceae</taxon>
        <taxon>Genlisea</taxon>
    </lineage>
</organism>
<protein>
    <recommendedName>
        <fullName evidence="1">O-acyltransferase WSD1 C-terminal domain-containing protein</fullName>
    </recommendedName>
</protein>
<gene>
    <name evidence="2" type="ORF">M569_09131</name>
</gene>
<name>S8CLJ3_9LAMI</name>
<dbReference type="PANTHER" id="PTHR31650:SF41">
    <property type="entry name" value="O-ACYLTRANSFERASE WSD1-LIKE ISOFORM X1"/>
    <property type="match status" value="1"/>
</dbReference>
<proteinExistence type="predicted"/>
<feature type="non-terminal residue" evidence="2">
    <location>
        <position position="1"/>
    </location>
</feature>
<feature type="non-terminal residue" evidence="2">
    <location>
        <position position="98"/>
    </location>
</feature>
<dbReference type="OrthoDB" id="619536at2759"/>
<dbReference type="PANTHER" id="PTHR31650">
    <property type="entry name" value="O-ACYLTRANSFERASE (WSD1-LIKE) FAMILY PROTEIN"/>
    <property type="match status" value="1"/>
</dbReference>
<evidence type="ECO:0000313" key="2">
    <source>
        <dbReference type="EMBL" id="EPS65646.1"/>
    </source>
</evidence>
<evidence type="ECO:0000259" key="1">
    <source>
        <dbReference type="Pfam" id="PF06974"/>
    </source>
</evidence>